<proteinExistence type="inferred from homology"/>
<dbReference type="Gene3D" id="1.20.120.450">
    <property type="entry name" value="dinb family like domain"/>
    <property type="match status" value="1"/>
</dbReference>
<gene>
    <name evidence="4" type="ORF">EGT74_02460</name>
</gene>
<dbReference type="EMBL" id="RPDH01000001">
    <property type="protein sequence ID" value="RPE12433.1"/>
    <property type="molecule type" value="Genomic_DNA"/>
</dbReference>
<evidence type="ECO:0000256" key="3">
    <source>
        <dbReference type="PIRSR" id="PIRSR607837-1"/>
    </source>
</evidence>
<evidence type="ECO:0000256" key="2">
    <source>
        <dbReference type="ARBA" id="ARBA00022723"/>
    </source>
</evidence>
<dbReference type="OrthoDB" id="9811413at2"/>
<organism evidence="4 5">
    <name type="scientific">Chitinophaga lutea</name>
    <dbReference type="NCBI Taxonomy" id="2488634"/>
    <lineage>
        <taxon>Bacteria</taxon>
        <taxon>Pseudomonadati</taxon>
        <taxon>Bacteroidota</taxon>
        <taxon>Chitinophagia</taxon>
        <taxon>Chitinophagales</taxon>
        <taxon>Chitinophagaceae</taxon>
        <taxon>Chitinophaga</taxon>
    </lineage>
</organism>
<dbReference type="PANTHER" id="PTHR37302">
    <property type="entry name" value="SLR1116 PROTEIN"/>
    <property type="match status" value="1"/>
</dbReference>
<dbReference type="Proteomes" id="UP000278351">
    <property type="component" value="Unassembled WGS sequence"/>
</dbReference>
<feature type="binding site" evidence="3">
    <location>
        <position position="129"/>
    </location>
    <ligand>
        <name>a divalent metal cation</name>
        <dbReference type="ChEBI" id="CHEBI:60240"/>
    </ligand>
</feature>
<evidence type="ECO:0000313" key="4">
    <source>
        <dbReference type="EMBL" id="RPE12433.1"/>
    </source>
</evidence>
<name>A0A3N4PUD3_9BACT</name>
<keyword evidence="2 3" id="KW-0479">Metal-binding</keyword>
<feature type="binding site" evidence="3">
    <location>
        <position position="133"/>
    </location>
    <ligand>
        <name>a divalent metal cation</name>
        <dbReference type="ChEBI" id="CHEBI:60240"/>
    </ligand>
</feature>
<protein>
    <submittedName>
        <fullName evidence="4">Damage-inducible protein DinB</fullName>
    </submittedName>
</protein>
<keyword evidence="5" id="KW-1185">Reference proteome</keyword>
<dbReference type="InterPro" id="IPR007837">
    <property type="entry name" value="DinB"/>
</dbReference>
<feature type="binding site" evidence="3">
    <location>
        <position position="43"/>
    </location>
    <ligand>
        <name>a divalent metal cation</name>
        <dbReference type="ChEBI" id="CHEBI:60240"/>
    </ligand>
</feature>
<sequence>MTICDYNVWAHARVYDHLKTLPPLLLHEPVKSVFPSLFDVLVHVYIIDTGWHAVLTGQHAADDYGTIRREIDRLLGETREDSLEGLAARQQQVCAAIAAIARSRSLTEEAVYAGVPMQLGEVMLHIANHGTYHRGNISAMLHQLGHAGVPTDYGFYLYHLRNK</sequence>
<dbReference type="InterPro" id="IPR034660">
    <property type="entry name" value="DinB/YfiT-like"/>
</dbReference>
<dbReference type="PANTHER" id="PTHR37302:SF1">
    <property type="entry name" value="PROTEIN DINB"/>
    <property type="match status" value="1"/>
</dbReference>
<comment type="similarity">
    <text evidence="1">Belongs to the DinB family.</text>
</comment>
<evidence type="ECO:0000256" key="1">
    <source>
        <dbReference type="ARBA" id="ARBA00008635"/>
    </source>
</evidence>
<dbReference type="GO" id="GO:0046872">
    <property type="term" value="F:metal ion binding"/>
    <property type="evidence" value="ECO:0007669"/>
    <property type="project" value="UniProtKB-KW"/>
</dbReference>
<evidence type="ECO:0000313" key="5">
    <source>
        <dbReference type="Proteomes" id="UP000278351"/>
    </source>
</evidence>
<reference evidence="4 5" key="1">
    <citation type="submission" date="2018-11" db="EMBL/GenBank/DDBJ databases">
        <title>Chitinophaga lutea sp.nov., isolate from arsenic contaminated soil.</title>
        <authorList>
            <person name="Zong Y."/>
        </authorList>
    </citation>
    <scope>NUCLEOTIDE SEQUENCE [LARGE SCALE GENOMIC DNA]</scope>
    <source>
        <strain evidence="4 5">ZY74</strain>
    </source>
</reference>
<accession>A0A3N4PUD3</accession>
<comment type="caution">
    <text evidence="4">The sequence shown here is derived from an EMBL/GenBank/DDBJ whole genome shotgun (WGS) entry which is preliminary data.</text>
</comment>
<dbReference type="RefSeq" id="WP_123844943.1">
    <property type="nucleotide sequence ID" value="NZ_RPDH01000001.1"/>
</dbReference>
<dbReference type="Pfam" id="PF05163">
    <property type="entry name" value="DinB"/>
    <property type="match status" value="1"/>
</dbReference>
<dbReference type="AlphaFoldDB" id="A0A3N4PUD3"/>
<dbReference type="SUPFAM" id="SSF109854">
    <property type="entry name" value="DinB/YfiT-like putative metalloenzymes"/>
    <property type="match status" value="1"/>
</dbReference>